<accession>A0A7T8GWZ1</accession>
<dbReference type="OrthoDB" id="6364333at2759"/>
<proteinExistence type="predicted"/>
<sequence>MRYLRSAALLVSSLIHELLKNQNLILFNLSLSFLNFGSFHPLKMSQNKIRLKEPDVLVISRGEPDGKRCIKKVVNVKETVYDRGVECHHKLKKKCHLTYVTDYHSAPEEKCENTFKKNCHITFTQEPHTEKVKKCHTPFEKKCGPGYKGKDICKTIYENVCETKYEEYDLDEDKPVCKVIEEERCKTKDVELLHIPHHPGDRPYAKKEVCEKWPVKKCDIVKVKSKKIHPKSDCKKVPRKVCHPTDCEMVPGKEICYEDEVTKLQAVPHEECDLEPHKDCKTESTLVPKEICVDTKKNPKHIVKPIYKNWCYDPRNSTSLIKKLHFDEYNSVLRIKLVIQMHF</sequence>
<reference evidence="2" key="1">
    <citation type="submission" date="2021-01" db="EMBL/GenBank/DDBJ databases">
        <title>Caligus Genome Assembly.</title>
        <authorList>
            <person name="Gallardo-Escarate C."/>
        </authorList>
    </citation>
    <scope>NUCLEOTIDE SEQUENCE [LARGE SCALE GENOMIC DNA]</scope>
</reference>
<evidence type="ECO:0000313" key="1">
    <source>
        <dbReference type="EMBL" id="QQP39051.1"/>
    </source>
</evidence>
<dbReference type="EMBL" id="CP045903">
    <property type="protein sequence ID" value="QQP39051.1"/>
    <property type="molecule type" value="Genomic_DNA"/>
</dbReference>
<dbReference type="Proteomes" id="UP000595437">
    <property type="component" value="Chromosome 14"/>
</dbReference>
<keyword evidence="2" id="KW-1185">Reference proteome</keyword>
<gene>
    <name evidence="1" type="ORF">FKW44_019810</name>
</gene>
<protein>
    <submittedName>
        <fullName evidence="1">Uncharacterized protein</fullName>
    </submittedName>
</protein>
<evidence type="ECO:0000313" key="2">
    <source>
        <dbReference type="Proteomes" id="UP000595437"/>
    </source>
</evidence>
<name>A0A7T8GWZ1_CALRO</name>
<dbReference type="AlphaFoldDB" id="A0A7T8GWZ1"/>
<organism evidence="1 2">
    <name type="scientific">Caligus rogercresseyi</name>
    <name type="common">Sea louse</name>
    <dbReference type="NCBI Taxonomy" id="217165"/>
    <lineage>
        <taxon>Eukaryota</taxon>
        <taxon>Metazoa</taxon>
        <taxon>Ecdysozoa</taxon>
        <taxon>Arthropoda</taxon>
        <taxon>Crustacea</taxon>
        <taxon>Multicrustacea</taxon>
        <taxon>Hexanauplia</taxon>
        <taxon>Copepoda</taxon>
        <taxon>Siphonostomatoida</taxon>
        <taxon>Caligidae</taxon>
        <taxon>Caligus</taxon>
    </lineage>
</organism>